<feature type="region of interest" description="Disordered" evidence="1">
    <location>
        <begin position="70"/>
        <end position="95"/>
    </location>
</feature>
<name>A0A6I4TX46_9SPHN</name>
<dbReference type="OrthoDB" id="8665387at2"/>
<protein>
    <recommendedName>
        <fullName evidence="4">DUF2946 domain-containing protein</fullName>
    </recommendedName>
</protein>
<evidence type="ECO:0000313" key="3">
    <source>
        <dbReference type="Proteomes" id="UP000469430"/>
    </source>
</evidence>
<evidence type="ECO:0008006" key="4">
    <source>
        <dbReference type="Google" id="ProtNLM"/>
    </source>
</evidence>
<dbReference type="RefSeq" id="WP_161392453.1">
    <property type="nucleotide sequence ID" value="NZ_JBHSCP010000003.1"/>
</dbReference>
<gene>
    <name evidence="2" type="ORF">GRI97_17230</name>
</gene>
<accession>A0A6I4TX46</accession>
<reference evidence="2 3" key="1">
    <citation type="submission" date="2019-12" db="EMBL/GenBank/DDBJ databases">
        <title>Genomic-based taxomic classification of the family Erythrobacteraceae.</title>
        <authorList>
            <person name="Xu L."/>
        </authorList>
    </citation>
    <scope>NUCLEOTIDE SEQUENCE [LARGE SCALE GENOMIC DNA]</scope>
    <source>
        <strain evidence="2 3">S36</strain>
    </source>
</reference>
<organism evidence="2 3">
    <name type="scientific">Croceibacterium xixiisoli</name>
    <dbReference type="NCBI Taxonomy" id="1476466"/>
    <lineage>
        <taxon>Bacteria</taxon>
        <taxon>Pseudomonadati</taxon>
        <taxon>Pseudomonadota</taxon>
        <taxon>Alphaproteobacteria</taxon>
        <taxon>Sphingomonadales</taxon>
        <taxon>Erythrobacteraceae</taxon>
        <taxon>Croceibacterium</taxon>
    </lineage>
</organism>
<dbReference type="EMBL" id="WTYJ01000004">
    <property type="protein sequence ID" value="MXP00736.1"/>
    <property type="molecule type" value="Genomic_DNA"/>
</dbReference>
<sequence>MALRHRPGSASVRIIAEKQLPRGLIALLLVLAFACRALIPGGYMPVAAPQGAGLVLSWCTPQGVVAAPLPPELQSAAGHQPGDDDPAPHHPSSTDLCAFALTLGGGGLPAAEFPPAPAQAWPIAPAIPARVLAEFTTHRLAAPPPPAQAPPLSA</sequence>
<comment type="caution">
    <text evidence="2">The sequence shown here is derived from an EMBL/GenBank/DDBJ whole genome shotgun (WGS) entry which is preliminary data.</text>
</comment>
<dbReference type="PROSITE" id="PS51257">
    <property type="entry name" value="PROKAR_LIPOPROTEIN"/>
    <property type="match status" value="1"/>
</dbReference>
<evidence type="ECO:0000313" key="2">
    <source>
        <dbReference type="EMBL" id="MXP00736.1"/>
    </source>
</evidence>
<dbReference type="Proteomes" id="UP000469430">
    <property type="component" value="Unassembled WGS sequence"/>
</dbReference>
<dbReference type="AlphaFoldDB" id="A0A6I4TX46"/>
<proteinExistence type="predicted"/>
<evidence type="ECO:0000256" key="1">
    <source>
        <dbReference type="SAM" id="MobiDB-lite"/>
    </source>
</evidence>
<keyword evidence="3" id="KW-1185">Reference proteome</keyword>